<keyword evidence="2" id="KW-1185">Reference proteome</keyword>
<evidence type="ECO:0000313" key="1">
    <source>
        <dbReference type="EMBL" id="KGX89582.1"/>
    </source>
</evidence>
<evidence type="ECO:0000313" key="2">
    <source>
        <dbReference type="Proteomes" id="UP000030403"/>
    </source>
</evidence>
<gene>
    <name evidence="1" type="ORF">N783_05435</name>
</gene>
<organism evidence="1 2">
    <name type="scientific">Pontibacillus marinus BH030004 = DSM 16465</name>
    <dbReference type="NCBI Taxonomy" id="1385511"/>
    <lineage>
        <taxon>Bacteria</taxon>
        <taxon>Bacillati</taxon>
        <taxon>Bacillota</taxon>
        <taxon>Bacilli</taxon>
        <taxon>Bacillales</taxon>
        <taxon>Bacillaceae</taxon>
        <taxon>Pontibacillus</taxon>
    </lineage>
</organism>
<dbReference type="AlphaFoldDB" id="A0A0A5I150"/>
<sequence>MWNKVQPKRWGREGIRKKSILKEVIIPNRGLIWNNSILDEINYSE</sequence>
<accession>A0A0A5I150</accession>
<name>A0A0A5I150_9BACI</name>
<dbReference type="EMBL" id="AVPF01000014">
    <property type="protein sequence ID" value="KGX89582.1"/>
    <property type="molecule type" value="Genomic_DNA"/>
</dbReference>
<reference evidence="1 2" key="1">
    <citation type="submission" date="2013-08" db="EMBL/GenBank/DDBJ databases">
        <authorList>
            <person name="Huang J."/>
            <person name="Wang G."/>
        </authorList>
    </citation>
    <scope>NUCLEOTIDE SEQUENCE [LARGE SCALE GENOMIC DNA]</scope>
    <source>
        <strain evidence="1 2">BH030004</strain>
    </source>
</reference>
<protein>
    <submittedName>
        <fullName evidence="1">Uncharacterized protein</fullName>
    </submittedName>
</protein>
<proteinExistence type="predicted"/>
<dbReference type="Proteomes" id="UP000030403">
    <property type="component" value="Unassembled WGS sequence"/>
</dbReference>
<comment type="caution">
    <text evidence="1">The sequence shown here is derived from an EMBL/GenBank/DDBJ whole genome shotgun (WGS) entry which is preliminary data.</text>
</comment>